<organism evidence="1 2">
    <name type="scientific">Cichorium intybus</name>
    <name type="common">Chicory</name>
    <dbReference type="NCBI Taxonomy" id="13427"/>
    <lineage>
        <taxon>Eukaryota</taxon>
        <taxon>Viridiplantae</taxon>
        <taxon>Streptophyta</taxon>
        <taxon>Embryophyta</taxon>
        <taxon>Tracheophyta</taxon>
        <taxon>Spermatophyta</taxon>
        <taxon>Magnoliopsida</taxon>
        <taxon>eudicotyledons</taxon>
        <taxon>Gunneridae</taxon>
        <taxon>Pentapetalae</taxon>
        <taxon>asterids</taxon>
        <taxon>campanulids</taxon>
        <taxon>Asterales</taxon>
        <taxon>Asteraceae</taxon>
        <taxon>Cichorioideae</taxon>
        <taxon>Cichorieae</taxon>
        <taxon>Cichoriinae</taxon>
        <taxon>Cichorium</taxon>
    </lineage>
</organism>
<reference evidence="1 2" key="2">
    <citation type="journal article" date="2022" name="Mol. Ecol. Resour.">
        <title>The genomes of chicory, endive, great burdock and yacon provide insights into Asteraceae paleo-polyploidization history and plant inulin production.</title>
        <authorList>
            <person name="Fan W."/>
            <person name="Wang S."/>
            <person name="Wang H."/>
            <person name="Wang A."/>
            <person name="Jiang F."/>
            <person name="Liu H."/>
            <person name="Zhao H."/>
            <person name="Xu D."/>
            <person name="Zhang Y."/>
        </authorList>
    </citation>
    <scope>NUCLEOTIDE SEQUENCE [LARGE SCALE GENOMIC DNA]</scope>
    <source>
        <strain evidence="2">cv. Punajuju</strain>
        <tissue evidence="1">Leaves</tissue>
    </source>
</reference>
<comment type="caution">
    <text evidence="1">The sequence shown here is derived from an EMBL/GenBank/DDBJ whole genome shotgun (WGS) entry which is preliminary data.</text>
</comment>
<gene>
    <name evidence="1" type="ORF">L2E82_33603</name>
</gene>
<protein>
    <submittedName>
        <fullName evidence="1">Uncharacterized protein</fullName>
    </submittedName>
</protein>
<proteinExistence type="predicted"/>
<sequence length="506" mass="56954">MTNLRLLHLDTKGMHFRGPEYLPSSLQYLNWKNYSTNVLPTNFGSGNLVGLHMHSSNIVELWKGVKHLHNLKFLDYQESKKLIKAPNFTWVPTLERLDLSGCSSLVTVHDSIGTLEKLKILDLSNCYELKSFPANIMMKSLETLSFKHCHKLRKFPEIRGKMERLSHIYLHHTAIKQLPESIVNLPNLSVLTLLECVNLKSLPHSICMLQNLTSLDVRRCVKLTTLPKDLGNVGSLEHLLVSTITQLPSSIINLKNLKTFSAAEPPSPSLLSQKSVLGMILPVDIGTLSSLEYLTLRNSQFTRVPFSISQFSVLKRLDVSNCPRLEELPDLPPTVAILFANNCKSLRAITCLSSAHGLLRQVSFLGCWRLEVCDTLTATVLQTTIQRYDVVKQQTTVLLPGFEIPNWFQSETTGIGQTVIKLPENWYNVITGISLCIVADLMGLTRPISLTLSTEQIPSKNRNGMYHSNRLHLWMEYVSSDLLDCFNDHVRAFSGMIGLQLLLVLS</sequence>
<keyword evidence="2" id="KW-1185">Reference proteome</keyword>
<reference evidence="2" key="1">
    <citation type="journal article" date="2022" name="Mol. Ecol. Resour.">
        <title>The genomes of chicory, endive, great burdock and yacon provide insights into Asteraceae palaeo-polyploidization history and plant inulin production.</title>
        <authorList>
            <person name="Fan W."/>
            <person name="Wang S."/>
            <person name="Wang H."/>
            <person name="Wang A."/>
            <person name="Jiang F."/>
            <person name="Liu H."/>
            <person name="Zhao H."/>
            <person name="Xu D."/>
            <person name="Zhang Y."/>
        </authorList>
    </citation>
    <scope>NUCLEOTIDE SEQUENCE [LARGE SCALE GENOMIC DNA]</scope>
    <source>
        <strain evidence="2">cv. Punajuju</strain>
    </source>
</reference>
<dbReference type="Proteomes" id="UP001055811">
    <property type="component" value="Linkage Group LG06"/>
</dbReference>
<dbReference type="EMBL" id="CM042014">
    <property type="protein sequence ID" value="KAI3722563.1"/>
    <property type="molecule type" value="Genomic_DNA"/>
</dbReference>
<accession>A0ACB9BKL4</accession>
<evidence type="ECO:0000313" key="2">
    <source>
        <dbReference type="Proteomes" id="UP001055811"/>
    </source>
</evidence>
<evidence type="ECO:0000313" key="1">
    <source>
        <dbReference type="EMBL" id="KAI3722563.1"/>
    </source>
</evidence>
<name>A0ACB9BKL4_CICIN</name>